<feature type="transmembrane region" description="Helical" evidence="8">
    <location>
        <begin position="180"/>
        <end position="197"/>
    </location>
</feature>
<keyword evidence="6" id="KW-0325">Glycoprotein</keyword>
<keyword evidence="10" id="KW-0762">Sugar transport</keyword>
<dbReference type="InterPro" id="IPR036259">
    <property type="entry name" value="MFS_trans_sf"/>
</dbReference>
<feature type="transmembrane region" description="Helical" evidence="8">
    <location>
        <begin position="325"/>
        <end position="346"/>
    </location>
</feature>
<keyword evidence="4 8" id="KW-1133">Transmembrane helix</keyword>
<keyword evidence="5 8" id="KW-0472">Membrane</keyword>
<dbReference type="PANTHER" id="PTHR48021:SF46">
    <property type="entry name" value="MAJOR FACILITATOR SUPERFAMILY (MFS) PROFILE DOMAIN-CONTAINING PROTEIN"/>
    <property type="match status" value="1"/>
</dbReference>
<sequence>MNQCIMITRVNLCSFFGPRIYQYLAAVTGTLSILSSEMHFGWTSPSLPILTKGLYKFRISGHEASWLAVILLAGTVLGAIIAAKLTDVLGRRKVILLTALPLLLGWIMIGLAKNVTVLFIARFIAGVSSGLSFSTVPMYLGEIAEPQIRGMLASLCSVCVVIGILLINILGNYLPIDTTAYIACIFPIVLFISFFWMPESPSFLLRNNRFEEAAKSIETLRGKEEADKELKRLQQDLVEDNGATHRFTDLFTDKVNRRAAFIAYGLRSIQQFCGATAITFYCKTIFQEEEDILAANTSTILYFGLQLIIAIFATFIVDITGRKPLLILSITGTVLTLFLMSAYFFLKEKTDYDLDNFTYLPLIVLFLNVSFLSIGIRNVPLLMMGELFSPDIKSIALCFGTIYYSIVALLTAKMFYLTTDAFGMYVPFLIFGILTLSSLFFVIFFVPETKGMRLKDIQIKLGKLGDNQDTKL</sequence>
<feature type="transmembrane region" description="Helical" evidence="8">
    <location>
        <begin position="20"/>
        <end position="44"/>
    </location>
</feature>
<evidence type="ECO:0000256" key="3">
    <source>
        <dbReference type="ARBA" id="ARBA00022692"/>
    </source>
</evidence>
<dbReference type="GO" id="GO:0005886">
    <property type="term" value="C:plasma membrane"/>
    <property type="evidence" value="ECO:0007669"/>
    <property type="project" value="UniProtKB-SubCell"/>
</dbReference>
<reference evidence="10" key="1">
    <citation type="journal article" date="2013" name="PLoS ONE">
        <title>Putative Sugar Transporters of the Mustard Leaf Beetle Phaedon cochleariae: Their Phylogeny and Role for Nutrient Supply in Larval Defensive Glands.</title>
        <authorList>
            <person name="Stock M."/>
            <person name="Gretscher R.R."/>
            <person name="Groth M."/>
            <person name="Eiserloh S."/>
            <person name="Boland W."/>
            <person name="Burse A."/>
        </authorList>
    </citation>
    <scope>NUCLEOTIDE SEQUENCE</scope>
</reference>
<protein>
    <submittedName>
        <fullName evidence="10">Putative sugar transporter</fullName>
    </submittedName>
</protein>
<evidence type="ECO:0000256" key="1">
    <source>
        <dbReference type="ARBA" id="ARBA00004651"/>
    </source>
</evidence>
<feature type="transmembrane region" description="Helical" evidence="8">
    <location>
        <begin position="358"/>
        <end position="376"/>
    </location>
</feature>
<dbReference type="InterPro" id="IPR050549">
    <property type="entry name" value="MFS_Trehalose_Transporter"/>
</dbReference>
<dbReference type="GO" id="GO:0022857">
    <property type="term" value="F:transmembrane transporter activity"/>
    <property type="evidence" value="ECO:0007669"/>
    <property type="project" value="InterPro"/>
</dbReference>
<dbReference type="InterPro" id="IPR003663">
    <property type="entry name" value="Sugar/inositol_transpt"/>
</dbReference>
<feature type="domain" description="Major facilitator superfamily (MFS) profile" evidence="9">
    <location>
        <begin position="21"/>
        <end position="450"/>
    </location>
</feature>
<dbReference type="OrthoDB" id="6133115at2759"/>
<dbReference type="PROSITE" id="PS00217">
    <property type="entry name" value="SUGAR_TRANSPORT_2"/>
    <property type="match status" value="1"/>
</dbReference>
<dbReference type="InterPro" id="IPR005829">
    <property type="entry name" value="Sugar_transporter_CS"/>
</dbReference>
<dbReference type="Gene3D" id="1.20.1250.20">
    <property type="entry name" value="MFS general substrate transporter like domains"/>
    <property type="match status" value="1"/>
</dbReference>
<reference evidence="10" key="2">
    <citation type="journal article" date="2014" name="Proc. R. Soc. B">
        <title>Independently recruited oxidases from the glucose-methanol-choline oxidoreductase family enabled chemical defences in leaf beetle larvae (subtribe Chrysomelina) to evolve.</title>
        <authorList>
            <person name="Rahfeld P."/>
            <person name="Kirsch R."/>
            <person name="Kugel S."/>
            <person name="Wielsch N."/>
            <person name="Stock M."/>
            <person name="Groth M."/>
            <person name="Boland W."/>
            <person name="Burse A."/>
        </authorList>
    </citation>
    <scope>NUCLEOTIDE SEQUENCE</scope>
</reference>
<keyword evidence="10" id="KW-0813">Transport</keyword>
<evidence type="ECO:0000259" key="9">
    <source>
        <dbReference type="PROSITE" id="PS50850"/>
    </source>
</evidence>
<dbReference type="EMBL" id="GAPU01000040">
    <property type="protein sequence ID" value="JAB84593.1"/>
    <property type="molecule type" value="Transcribed_RNA"/>
</dbReference>
<organism evidence="10">
    <name type="scientific">Phaedon cochleariae</name>
    <name type="common">Mustard beetle</name>
    <dbReference type="NCBI Taxonomy" id="80249"/>
    <lineage>
        <taxon>Eukaryota</taxon>
        <taxon>Metazoa</taxon>
        <taxon>Ecdysozoa</taxon>
        <taxon>Arthropoda</taxon>
        <taxon>Hexapoda</taxon>
        <taxon>Insecta</taxon>
        <taxon>Pterygota</taxon>
        <taxon>Neoptera</taxon>
        <taxon>Endopterygota</taxon>
        <taxon>Coleoptera</taxon>
        <taxon>Polyphaga</taxon>
        <taxon>Cucujiformia</taxon>
        <taxon>Chrysomeloidea</taxon>
        <taxon>Chrysomelidae</taxon>
        <taxon>Chrysomelinae</taxon>
        <taxon>Chrysomelini</taxon>
        <taxon>Phaedon</taxon>
    </lineage>
</organism>
<dbReference type="PANTHER" id="PTHR48021">
    <property type="match status" value="1"/>
</dbReference>
<dbReference type="InterPro" id="IPR020846">
    <property type="entry name" value="MFS_dom"/>
</dbReference>
<dbReference type="SUPFAM" id="SSF103473">
    <property type="entry name" value="MFS general substrate transporter"/>
    <property type="match status" value="1"/>
</dbReference>
<feature type="transmembrane region" description="Helical" evidence="8">
    <location>
        <begin position="396"/>
        <end position="416"/>
    </location>
</feature>
<evidence type="ECO:0000256" key="7">
    <source>
        <dbReference type="ARBA" id="ARBA00024348"/>
    </source>
</evidence>
<accession>W4VSJ8</accession>
<keyword evidence="3 8" id="KW-0812">Transmembrane</keyword>
<evidence type="ECO:0000256" key="2">
    <source>
        <dbReference type="ARBA" id="ARBA00022475"/>
    </source>
</evidence>
<name>W4VSJ8_PHACE</name>
<dbReference type="InterPro" id="IPR005828">
    <property type="entry name" value="MFS_sugar_transport-like"/>
</dbReference>
<dbReference type="AlphaFoldDB" id="W4VSJ8"/>
<dbReference type="FunFam" id="1.20.1250.20:FF:000055">
    <property type="entry name" value="Facilitated trehalose transporter Tret1-2 homolog"/>
    <property type="match status" value="1"/>
</dbReference>
<dbReference type="PROSITE" id="PS50850">
    <property type="entry name" value="MFS"/>
    <property type="match status" value="1"/>
</dbReference>
<keyword evidence="2" id="KW-1003">Cell membrane</keyword>
<evidence type="ECO:0000256" key="4">
    <source>
        <dbReference type="ARBA" id="ARBA00022989"/>
    </source>
</evidence>
<comment type="similarity">
    <text evidence="7">Belongs to the major facilitator superfamily. Sugar transporter (TC 2.A.1.1) family. Trehalose transporter subfamily.</text>
</comment>
<evidence type="ECO:0000256" key="5">
    <source>
        <dbReference type="ARBA" id="ARBA00023136"/>
    </source>
</evidence>
<feature type="non-terminal residue" evidence="10">
    <location>
        <position position="472"/>
    </location>
</feature>
<feature type="transmembrane region" description="Helical" evidence="8">
    <location>
        <begin position="118"/>
        <end position="140"/>
    </location>
</feature>
<evidence type="ECO:0000256" key="8">
    <source>
        <dbReference type="SAM" id="Phobius"/>
    </source>
</evidence>
<evidence type="ECO:0000256" key="6">
    <source>
        <dbReference type="ARBA" id="ARBA00023180"/>
    </source>
</evidence>
<feature type="transmembrane region" description="Helical" evidence="8">
    <location>
        <begin position="422"/>
        <end position="446"/>
    </location>
</feature>
<feature type="transmembrane region" description="Helical" evidence="8">
    <location>
        <begin position="64"/>
        <end position="82"/>
    </location>
</feature>
<feature type="transmembrane region" description="Helical" evidence="8">
    <location>
        <begin position="152"/>
        <end position="174"/>
    </location>
</feature>
<dbReference type="PRINTS" id="PR00171">
    <property type="entry name" value="SUGRTRNSPORT"/>
</dbReference>
<dbReference type="Pfam" id="PF00083">
    <property type="entry name" value="Sugar_tr"/>
    <property type="match status" value="1"/>
</dbReference>
<feature type="transmembrane region" description="Helical" evidence="8">
    <location>
        <begin position="300"/>
        <end position="318"/>
    </location>
</feature>
<feature type="transmembrane region" description="Helical" evidence="8">
    <location>
        <begin position="94"/>
        <end position="112"/>
    </location>
</feature>
<comment type="subcellular location">
    <subcellularLocation>
        <location evidence="1">Cell membrane</location>
        <topology evidence="1">Multi-pass membrane protein</topology>
    </subcellularLocation>
</comment>
<proteinExistence type="inferred from homology"/>
<evidence type="ECO:0000313" key="10">
    <source>
        <dbReference type="EMBL" id="JAB84593.1"/>
    </source>
</evidence>